<protein>
    <submittedName>
        <fullName evidence="1">Uncharacterized protein</fullName>
    </submittedName>
</protein>
<evidence type="ECO:0000313" key="2">
    <source>
        <dbReference type="Proteomes" id="UP000053237"/>
    </source>
</evidence>
<dbReference type="PANTHER" id="PTHR14873">
    <property type="entry name" value="OS06G0694100 PROTEIN"/>
    <property type="match status" value="1"/>
</dbReference>
<dbReference type="Proteomes" id="UP000053237">
    <property type="component" value="Unassembled WGS sequence"/>
</dbReference>
<dbReference type="EMBL" id="CAIX01000199">
    <property type="protein sequence ID" value="CCI48024.1"/>
    <property type="molecule type" value="Genomic_DNA"/>
</dbReference>
<dbReference type="STRING" id="65357.A0A024GMT6"/>
<dbReference type="InParanoid" id="A0A024GMT6"/>
<reference evidence="1 2" key="1">
    <citation type="submission" date="2012-05" db="EMBL/GenBank/DDBJ databases">
        <title>Recombination and specialization in a pathogen metapopulation.</title>
        <authorList>
            <person name="Gardiner A."/>
            <person name="Kemen E."/>
            <person name="Schultz-Larsen T."/>
            <person name="MacLean D."/>
            <person name="Van Oosterhout C."/>
            <person name="Jones J.D.G."/>
        </authorList>
    </citation>
    <scope>NUCLEOTIDE SEQUENCE [LARGE SCALE GENOMIC DNA]</scope>
    <source>
        <strain evidence="1 2">Ac Nc2</strain>
    </source>
</reference>
<sequence>MIYQRFLDDHLESIQNELCLLRNISDDTGVQPEQITTVVLDELATYCEEEKSPSECNINAKNQCIKALARMLIQYCCDIASGEKSTPTVSNRMAMNLTQLATTLNKMVGTYAHEDAASTFIASWVPLAAYAAACICCICIPSTKVHRAQSKSLLVIGEGILQSCENLSTCKNQNEVYSTFLTQLLSLVSQNTSKEEWILPQSLPKLVLRWMVSKVSFPNLGGDVLGRLLALVFPLVDACNRTTQLVGIEILYHIIKNVTATELRWYSDILLQVLRRAITTRTPAVLDLALASLISALELLQIPSQSFDLYDQFFPRLINDANLAIEHEIRLLLLRSIRKMLTAMGAPQSIHLIVYLQPLLEVTLRTFDSTNTALVSEALLLLQDIISSAWPRITYHTEDIFVGVLRSVAYCATLSAEGMHAGRDHTLTLLPLGHSIIQSLHALEKFADIHGQEKKKILTLLGKTQKAIRKNCFLYKFCSDAIEVLQAQDPQSLSSAPL</sequence>
<evidence type="ECO:0000313" key="1">
    <source>
        <dbReference type="EMBL" id="CCI48024.1"/>
    </source>
</evidence>
<organism evidence="1 2">
    <name type="scientific">Albugo candida</name>
    <dbReference type="NCBI Taxonomy" id="65357"/>
    <lineage>
        <taxon>Eukaryota</taxon>
        <taxon>Sar</taxon>
        <taxon>Stramenopiles</taxon>
        <taxon>Oomycota</taxon>
        <taxon>Peronosporomycetes</taxon>
        <taxon>Albuginales</taxon>
        <taxon>Albuginaceae</taxon>
        <taxon>Albugo</taxon>
    </lineage>
</organism>
<gene>
    <name evidence="1" type="ORF">BN9_090670</name>
</gene>
<name>A0A024GMT6_9STRA</name>
<dbReference type="InterPro" id="IPR016024">
    <property type="entry name" value="ARM-type_fold"/>
</dbReference>
<dbReference type="PANTHER" id="PTHR14873:SF1">
    <property type="entry name" value="OS06G0694100 PROTEIN"/>
    <property type="match status" value="1"/>
</dbReference>
<keyword evidence="2" id="KW-1185">Reference proteome</keyword>
<dbReference type="OrthoDB" id="6417021at2759"/>
<proteinExistence type="predicted"/>
<dbReference type="SUPFAM" id="SSF48371">
    <property type="entry name" value="ARM repeat"/>
    <property type="match status" value="1"/>
</dbReference>
<accession>A0A024GMT6</accession>
<comment type="caution">
    <text evidence="1">The sequence shown here is derived from an EMBL/GenBank/DDBJ whole genome shotgun (WGS) entry which is preliminary data.</text>
</comment>
<dbReference type="AlphaFoldDB" id="A0A024GMT6"/>